<proteinExistence type="predicted"/>
<accession>A0A518H357</accession>
<dbReference type="Gene3D" id="1.10.246.130">
    <property type="match status" value="1"/>
</dbReference>
<dbReference type="Pfam" id="PF01019">
    <property type="entry name" value="G_glu_transpept"/>
    <property type="match status" value="1"/>
</dbReference>
<dbReference type="SUPFAM" id="SSF56235">
    <property type="entry name" value="N-terminal nucleophile aminohydrolases (Ntn hydrolases)"/>
    <property type="match status" value="1"/>
</dbReference>
<organism evidence="2 3">
    <name type="scientific">Tautonia plasticadhaerens</name>
    <dbReference type="NCBI Taxonomy" id="2527974"/>
    <lineage>
        <taxon>Bacteria</taxon>
        <taxon>Pseudomonadati</taxon>
        <taxon>Planctomycetota</taxon>
        <taxon>Planctomycetia</taxon>
        <taxon>Isosphaerales</taxon>
        <taxon>Isosphaeraceae</taxon>
        <taxon>Tautonia</taxon>
    </lineage>
</organism>
<dbReference type="EC" id="2.3.2.2" evidence="2"/>
<dbReference type="PRINTS" id="PR01210">
    <property type="entry name" value="GGTRANSPTASE"/>
</dbReference>
<dbReference type="InterPro" id="IPR052896">
    <property type="entry name" value="GGT-like_enzyme"/>
</dbReference>
<dbReference type="Proteomes" id="UP000317835">
    <property type="component" value="Chromosome"/>
</dbReference>
<dbReference type="InterPro" id="IPR043138">
    <property type="entry name" value="GGT_lsub"/>
</dbReference>
<keyword evidence="2" id="KW-0012">Acyltransferase</keyword>
<protein>
    <submittedName>
        <fullName evidence="2">Gamma-glutamyltranspeptidase</fullName>
        <ecNumber evidence="2">2.3.2.2</ecNumber>
    </submittedName>
</protein>
<sequence length="561" mass="59340">MMRAFLVASLFLTSPGPVRSHEGRPDRARPTRPPEYLGIGWEASGKNGAVVAGGAEATAAGMEILKEGGNAIDSAVATLLAMSVTDAHLFCFGGEVPILIYDADRGVVEAIAGQGAAPRLATRAHFEEEGGIPEEGIEAAAVPAALDACLTALGRSGTLTFGRVAGPTLRILDRGEQPWHADLARTLRTLIEAEERSDDRLRGLRLVSDCFYRGPIARRIDAWSRANGGLIRYEDLATHASRVEEPVAVDYRGYRVYKVGPVTQGPALLQALTILGGFDLAGAGPDSPDAIHLQVEALKLAMADRDEYYADPLFEQVPIDELLSDDYASSRRSLIDPRVASLERRPGDPASGGPLLEPGRSAVQLGRTQPSSDTTTCVVADAGGNVVAATPSGWSGVLAGDTGIWLGSRLQSFNTWEGHPNVIEPGKRPRITLTPTIVTKDDRPVIAVSIAGGDAQDQATLQLLTNVIDFGRSASEAVTSPRFNSEHLVGSFGQPPPRLGVLRLSTEVADEVAEELEARGHLVERARPPVASNPTILVLDPDSGVIEAAGDPAARRHAGAY</sequence>
<evidence type="ECO:0000256" key="1">
    <source>
        <dbReference type="SAM" id="MobiDB-lite"/>
    </source>
</evidence>
<gene>
    <name evidence="2" type="primary">ggt_1</name>
    <name evidence="2" type="ORF">ElP_31780</name>
</gene>
<dbReference type="InterPro" id="IPR043137">
    <property type="entry name" value="GGT_ssub_C"/>
</dbReference>
<dbReference type="PANTHER" id="PTHR43881">
    <property type="entry name" value="GAMMA-GLUTAMYLTRANSPEPTIDASE (AFU_ORTHOLOGUE AFUA_4G13580)"/>
    <property type="match status" value="1"/>
</dbReference>
<dbReference type="KEGG" id="tpla:ElP_31780"/>
<keyword evidence="2" id="KW-0808">Transferase</keyword>
<dbReference type="AlphaFoldDB" id="A0A518H357"/>
<dbReference type="GO" id="GO:0103068">
    <property type="term" value="F:leukotriene C4 gamma-glutamyl transferase activity"/>
    <property type="evidence" value="ECO:0007669"/>
    <property type="project" value="UniProtKB-EC"/>
</dbReference>
<dbReference type="Gene3D" id="3.60.20.40">
    <property type="match status" value="1"/>
</dbReference>
<feature type="region of interest" description="Disordered" evidence="1">
    <location>
        <begin position="338"/>
        <end position="374"/>
    </location>
</feature>
<dbReference type="RefSeq" id="WP_197447017.1">
    <property type="nucleotide sequence ID" value="NZ_CP036426.1"/>
</dbReference>
<name>A0A518H357_9BACT</name>
<evidence type="ECO:0000313" key="2">
    <source>
        <dbReference type="EMBL" id="QDV35275.1"/>
    </source>
</evidence>
<reference evidence="2 3" key="1">
    <citation type="submission" date="2019-02" db="EMBL/GenBank/DDBJ databases">
        <title>Deep-cultivation of Planctomycetes and their phenomic and genomic characterization uncovers novel biology.</title>
        <authorList>
            <person name="Wiegand S."/>
            <person name="Jogler M."/>
            <person name="Boedeker C."/>
            <person name="Pinto D."/>
            <person name="Vollmers J."/>
            <person name="Rivas-Marin E."/>
            <person name="Kohn T."/>
            <person name="Peeters S.H."/>
            <person name="Heuer A."/>
            <person name="Rast P."/>
            <person name="Oberbeckmann S."/>
            <person name="Bunk B."/>
            <person name="Jeske O."/>
            <person name="Meyerdierks A."/>
            <person name="Storesund J.E."/>
            <person name="Kallscheuer N."/>
            <person name="Luecker S."/>
            <person name="Lage O.M."/>
            <person name="Pohl T."/>
            <person name="Merkel B.J."/>
            <person name="Hornburger P."/>
            <person name="Mueller R.-W."/>
            <person name="Bruemmer F."/>
            <person name="Labrenz M."/>
            <person name="Spormann A.M."/>
            <person name="Op den Camp H."/>
            <person name="Overmann J."/>
            <person name="Amann R."/>
            <person name="Jetten M.S.M."/>
            <person name="Mascher T."/>
            <person name="Medema M.H."/>
            <person name="Devos D.P."/>
            <person name="Kaster A.-K."/>
            <person name="Ovreas L."/>
            <person name="Rohde M."/>
            <person name="Galperin M.Y."/>
            <person name="Jogler C."/>
        </authorList>
    </citation>
    <scope>NUCLEOTIDE SEQUENCE [LARGE SCALE GENOMIC DNA]</scope>
    <source>
        <strain evidence="2 3">ElP</strain>
    </source>
</reference>
<evidence type="ECO:0000313" key="3">
    <source>
        <dbReference type="Proteomes" id="UP000317835"/>
    </source>
</evidence>
<keyword evidence="3" id="KW-1185">Reference proteome</keyword>
<dbReference type="EMBL" id="CP036426">
    <property type="protein sequence ID" value="QDV35275.1"/>
    <property type="molecule type" value="Genomic_DNA"/>
</dbReference>
<dbReference type="InterPro" id="IPR029055">
    <property type="entry name" value="Ntn_hydrolases_N"/>
</dbReference>
<dbReference type="PANTHER" id="PTHR43881:SF1">
    <property type="entry name" value="GAMMA-GLUTAMYLTRANSPEPTIDASE (AFU_ORTHOLOGUE AFUA_4G13580)"/>
    <property type="match status" value="1"/>
</dbReference>